<dbReference type="GO" id="GO:0004792">
    <property type="term" value="F:thiosulfate-cyanide sulfurtransferase activity"/>
    <property type="evidence" value="ECO:0007669"/>
    <property type="project" value="TreeGrafter"/>
</dbReference>
<dbReference type="OrthoDB" id="566238at2759"/>
<gene>
    <name evidence="2" type="ORF">CHLNCDRAFT_134857</name>
</gene>
<dbReference type="PROSITE" id="PS50206">
    <property type="entry name" value="RHODANESE_3"/>
    <property type="match status" value="1"/>
</dbReference>
<evidence type="ECO:0000259" key="1">
    <source>
        <dbReference type="PROSITE" id="PS50206"/>
    </source>
</evidence>
<dbReference type="SUPFAM" id="SSF52821">
    <property type="entry name" value="Rhodanese/Cell cycle control phosphatase"/>
    <property type="match status" value="1"/>
</dbReference>
<organism evidence="3">
    <name type="scientific">Chlorella variabilis</name>
    <name type="common">Green alga</name>
    <dbReference type="NCBI Taxonomy" id="554065"/>
    <lineage>
        <taxon>Eukaryota</taxon>
        <taxon>Viridiplantae</taxon>
        <taxon>Chlorophyta</taxon>
        <taxon>core chlorophytes</taxon>
        <taxon>Trebouxiophyceae</taxon>
        <taxon>Chlorellales</taxon>
        <taxon>Chlorellaceae</taxon>
        <taxon>Chlorella clade</taxon>
        <taxon>Chlorella</taxon>
    </lineage>
</organism>
<dbReference type="GO" id="GO:0005739">
    <property type="term" value="C:mitochondrion"/>
    <property type="evidence" value="ECO:0007669"/>
    <property type="project" value="TreeGrafter"/>
</dbReference>
<dbReference type="SMART" id="SM00450">
    <property type="entry name" value="RHOD"/>
    <property type="match status" value="1"/>
</dbReference>
<dbReference type="InterPro" id="IPR001763">
    <property type="entry name" value="Rhodanese-like_dom"/>
</dbReference>
<dbReference type="AlphaFoldDB" id="E1ZGY8"/>
<dbReference type="KEGG" id="cvr:CHLNCDRAFT_134857"/>
<evidence type="ECO:0000313" key="2">
    <source>
        <dbReference type="EMBL" id="EFN55023.1"/>
    </source>
</evidence>
<protein>
    <recommendedName>
        <fullName evidence="1">Rhodanese domain-containing protein</fullName>
    </recommendedName>
</protein>
<dbReference type="Pfam" id="PF00581">
    <property type="entry name" value="Rhodanese"/>
    <property type="match status" value="1"/>
</dbReference>
<sequence>MALINNAGGSVTSALLLTLLAWAVRWLRAELNRKRREEESGKQASRRTVGRFFGRLSPVALRMLVETGPYPHHIFTLRPSAPNDALPAELRGALRLPESRVAAVLGSEAAWGEAFQGVPFPKPHYLLVFVGNTEEEELRAAAAAASCGFQRSMVLEGGLQLLAAGGAQPQADLRFINRDALAVLLGMCAEAGVVHAPPAALIDVRRSDERALYGAIKGAAHIPVDQVPSALALPADQFLERYRFPKPAPDDLVIFSCRTNTRSGWAAQLAQDAGLQRCLVLRQGVYGWRLDPSVKPYRGYKLQDAPPEAEPFQVEPINVEAGRVELAQLGIPVM</sequence>
<dbReference type="OMA" id="IFVSTHG"/>
<evidence type="ECO:0000313" key="3">
    <source>
        <dbReference type="Proteomes" id="UP000008141"/>
    </source>
</evidence>
<dbReference type="InterPro" id="IPR036873">
    <property type="entry name" value="Rhodanese-like_dom_sf"/>
</dbReference>
<dbReference type="GeneID" id="17354194"/>
<keyword evidence="3" id="KW-1185">Reference proteome</keyword>
<proteinExistence type="predicted"/>
<dbReference type="RefSeq" id="XP_005847125.1">
    <property type="nucleotide sequence ID" value="XM_005847063.1"/>
</dbReference>
<dbReference type="STRING" id="554065.E1ZGY8"/>
<feature type="domain" description="Rhodanese" evidence="1">
    <location>
        <begin position="195"/>
        <end position="295"/>
    </location>
</feature>
<dbReference type="Gene3D" id="3.40.250.10">
    <property type="entry name" value="Rhodanese-like domain"/>
    <property type="match status" value="1"/>
</dbReference>
<dbReference type="eggNOG" id="ENOG502S36G">
    <property type="taxonomic scope" value="Eukaryota"/>
</dbReference>
<reference evidence="2 3" key="1">
    <citation type="journal article" date="2010" name="Plant Cell">
        <title>The Chlorella variabilis NC64A genome reveals adaptation to photosymbiosis, coevolution with viruses, and cryptic sex.</title>
        <authorList>
            <person name="Blanc G."/>
            <person name="Duncan G."/>
            <person name="Agarkova I."/>
            <person name="Borodovsky M."/>
            <person name="Gurnon J."/>
            <person name="Kuo A."/>
            <person name="Lindquist E."/>
            <person name="Lucas S."/>
            <person name="Pangilinan J."/>
            <person name="Polle J."/>
            <person name="Salamov A."/>
            <person name="Terry A."/>
            <person name="Yamada T."/>
            <person name="Dunigan D.D."/>
            <person name="Grigoriev I.V."/>
            <person name="Claverie J.M."/>
            <person name="Van Etten J.L."/>
        </authorList>
    </citation>
    <scope>NUCLEOTIDE SEQUENCE [LARGE SCALE GENOMIC DNA]</scope>
    <source>
        <strain evidence="2 3">NC64A</strain>
    </source>
</reference>
<accession>E1ZGY8</accession>
<dbReference type="PANTHER" id="PTHR44086:SF10">
    <property type="entry name" value="THIOSULFATE SULFURTRANSFERASE_RHODANESE-LIKE DOMAIN-CONTAINING PROTEIN 3"/>
    <property type="match status" value="1"/>
</dbReference>
<dbReference type="PANTHER" id="PTHR44086">
    <property type="entry name" value="THIOSULFATE SULFURTRANSFERASE RDL2, MITOCHONDRIAL-RELATED"/>
    <property type="match status" value="1"/>
</dbReference>
<dbReference type="Proteomes" id="UP000008141">
    <property type="component" value="Unassembled WGS sequence"/>
</dbReference>
<name>E1ZGY8_CHLVA</name>
<dbReference type="EMBL" id="GL433846">
    <property type="protein sequence ID" value="EFN55023.1"/>
    <property type="molecule type" value="Genomic_DNA"/>
</dbReference>
<dbReference type="InParanoid" id="E1ZGY8"/>